<gene>
    <name evidence="1" type="ORF">BD289DRAFT_432728</name>
</gene>
<evidence type="ECO:0000313" key="2">
    <source>
        <dbReference type="Proteomes" id="UP000241462"/>
    </source>
</evidence>
<dbReference type="AlphaFoldDB" id="A0A2T3A9G3"/>
<organism evidence="1 2">
    <name type="scientific">Coniella lustricola</name>
    <dbReference type="NCBI Taxonomy" id="2025994"/>
    <lineage>
        <taxon>Eukaryota</taxon>
        <taxon>Fungi</taxon>
        <taxon>Dikarya</taxon>
        <taxon>Ascomycota</taxon>
        <taxon>Pezizomycotina</taxon>
        <taxon>Sordariomycetes</taxon>
        <taxon>Sordariomycetidae</taxon>
        <taxon>Diaporthales</taxon>
        <taxon>Schizoparmaceae</taxon>
        <taxon>Coniella</taxon>
    </lineage>
</organism>
<dbReference type="InParanoid" id="A0A2T3A9G3"/>
<dbReference type="EMBL" id="KZ678432">
    <property type="protein sequence ID" value="PSR87178.1"/>
    <property type="molecule type" value="Genomic_DNA"/>
</dbReference>
<keyword evidence="2" id="KW-1185">Reference proteome</keyword>
<evidence type="ECO:0000313" key="1">
    <source>
        <dbReference type="EMBL" id="PSR87178.1"/>
    </source>
</evidence>
<name>A0A2T3A9G3_9PEZI</name>
<proteinExistence type="predicted"/>
<sequence>MHLESQSMCGVFCCGRRSTWRSRPLGHLVGHPASPEDGLWYILSTKKPDNDRVHSSKSNPRRPRLVRNSEIVVLCLLSNRYQ</sequence>
<dbReference type="Proteomes" id="UP000241462">
    <property type="component" value="Unassembled WGS sequence"/>
</dbReference>
<reference evidence="1 2" key="1">
    <citation type="journal article" date="2018" name="Mycol. Prog.">
        <title>Coniella lustricola, a new species from submerged detritus.</title>
        <authorList>
            <person name="Raudabaugh D.B."/>
            <person name="Iturriaga T."/>
            <person name="Carver A."/>
            <person name="Mondo S."/>
            <person name="Pangilinan J."/>
            <person name="Lipzen A."/>
            <person name="He G."/>
            <person name="Amirebrahimi M."/>
            <person name="Grigoriev I.V."/>
            <person name="Miller A.N."/>
        </authorList>
    </citation>
    <scope>NUCLEOTIDE SEQUENCE [LARGE SCALE GENOMIC DNA]</scope>
    <source>
        <strain evidence="1 2">B22-T-1</strain>
    </source>
</reference>
<accession>A0A2T3A9G3</accession>
<protein>
    <submittedName>
        <fullName evidence="1">Uncharacterized protein</fullName>
    </submittedName>
</protein>